<evidence type="ECO:0000313" key="3">
    <source>
        <dbReference type="Proteomes" id="UP000031532"/>
    </source>
</evidence>
<keyword evidence="3" id="KW-1185">Reference proteome</keyword>
<dbReference type="SUPFAM" id="SSF111369">
    <property type="entry name" value="HlyD-like secretion proteins"/>
    <property type="match status" value="1"/>
</dbReference>
<dbReference type="InterPro" id="IPR058792">
    <property type="entry name" value="Beta-barrel_RND_2"/>
</dbReference>
<evidence type="ECO:0000313" key="2">
    <source>
        <dbReference type="EMBL" id="NHC37965.1"/>
    </source>
</evidence>
<dbReference type="PANTHER" id="PTHR30469:SF39">
    <property type="entry name" value="SLL0180 PROTEIN"/>
    <property type="match status" value="1"/>
</dbReference>
<proteinExistence type="predicted"/>
<organism evidence="2 3">
    <name type="scientific">Scytonema millei VB511283</name>
    <dbReference type="NCBI Taxonomy" id="1245923"/>
    <lineage>
        <taxon>Bacteria</taxon>
        <taxon>Bacillati</taxon>
        <taxon>Cyanobacteriota</taxon>
        <taxon>Cyanophyceae</taxon>
        <taxon>Nostocales</taxon>
        <taxon>Scytonemataceae</taxon>
        <taxon>Scytonema</taxon>
    </lineage>
</organism>
<sequence>MKQGDYVSTGEAIATITRNDYLDLRLSVPASHSGQLRQGMIVELIAPSTGESWGQGRVSFISPNIHPNLQTILVKARFPNAKGNLRDGQQVEARIVWNSQPRILIPTTAISRVGSKSFVFVSEKQ</sequence>
<evidence type="ECO:0000259" key="1">
    <source>
        <dbReference type="Pfam" id="PF25954"/>
    </source>
</evidence>
<protein>
    <submittedName>
        <fullName evidence="2">HlyD family efflux transporter periplasmic adaptor subunit</fullName>
    </submittedName>
</protein>
<dbReference type="EMBL" id="JTJC03000017">
    <property type="protein sequence ID" value="NHC37965.1"/>
    <property type="molecule type" value="Genomic_DNA"/>
</dbReference>
<dbReference type="Proteomes" id="UP000031532">
    <property type="component" value="Unassembled WGS sequence"/>
</dbReference>
<dbReference type="GO" id="GO:1990281">
    <property type="term" value="C:efflux pump complex"/>
    <property type="evidence" value="ECO:0007669"/>
    <property type="project" value="TreeGrafter"/>
</dbReference>
<dbReference type="PANTHER" id="PTHR30469">
    <property type="entry name" value="MULTIDRUG RESISTANCE PROTEIN MDTA"/>
    <property type="match status" value="1"/>
</dbReference>
<gene>
    <name evidence="2" type="ORF">QH73_0025645</name>
</gene>
<feature type="domain" description="CusB-like beta-barrel" evidence="1">
    <location>
        <begin position="25"/>
        <end position="95"/>
    </location>
</feature>
<dbReference type="Gene3D" id="2.40.30.170">
    <property type="match status" value="1"/>
</dbReference>
<comment type="caution">
    <text evidence="2">The sequence shown here is derived from an EMBL/GenBank/DDBJ whole genome shotgun (WGS) entry which is preliminary data.</text>
</comment>
<dbReference type="AlphaFoldDB" id="A0A9X5I7L3"/>
<dbReference type="Pfam" id="PF25954">
    <property type="entry name" value="Beta-barrel_RND_2"/>
    <property type="match status" value="1"/>
</dbReference>
<reference evidence="2 3" key="1">
    <citation type="journal article" date="2015" name="Genome Announc.">
        <title>Draft Genome Sequence of the Terrestrial Cyanobacterium Scytonema millei VB511283, Isolated from Eastern India.</title>
        <authorList>
            <person name="Sen D."/>
            <person name="Chandrababunaidu M.M."/>
            <person name="Singh D."/>
            <person name="Sanghi N."/>
            <person name="Ghorai A."/>
            <person name="Mishra G.P."/>
            <person name="Madduluri M."/>
            <person name="Adhikary S.P."/>
            <person name="Tripathy S."/>
        </authorList>
    </citation>
    <scope>NUCLEOTIDE SEQUENCE [LARGE SCALE GENOMIC DNA]</scope>
    <source>
        <strain evidence="2 3">VB511283</strain>
    </source>
</reference>
<dbReference type="RefSeq" id="WP_052289807.1">
    <property type="nucleotide sequence ID" value="NZ_JTJC03000017.1"/>
</dbReference>
<accession>A0A9X5I7L3</accession>
<name>A0A9X5I7L3_9CYAN</name>
<dbReference type="GO" id="GO:0015562">
    <property type="term" value="F:efflux transmembrane transporter activity"/>
    <property type="evidence" value="ECO:0007669"/>
    <property type="project" value="TreeGrafter"/>
</dbReference>